<dbReference type="AlphaFoldDB" id="A0A834L566"/>
<accession>A0A834L566</accession>
<dbReference type="Pfam" id="PF00888">
    <property type="entry name" value="Cullin"/>
    <property type="match status" value="1"/>
</dbReference>
<gene>
    <name evidence="3" type="ORF">RHSIM_RhsimUnG0017600</name>
</gene>
<dbReference type="InterPro" id="IPR001373">
    <property type="entry name" value="Cullin_N"/>
</dbReference>
<evidence type="ECO:0000313" key="3">
    <source>
        <dbReference type="EMBL" id="KAF7116714.1"/>
    </source>
</evidence>
<protein>
    <recommendedName>
        <fullName evidence="2">Cullin N-terminal domain-containing protein</fullName>
    </recommendedName>
</protein>
<organism evidence="3 4">
    <name type="scientific">Rhododendron simsii</name>
    <name type="common">Sims's rhododendron</name>
    <dbReference type="NCBI Taxonomy" id="118357"/>
    <lineage>
        <taxon>Eukaryota</taxon>
        <taxon>Viridiplantae</taxon>
        <taxon>Streptophyta</taxon>
        <taxon>Embryophyta</taxon>
        <taxon>Tracheophyta</taxon>
        <taxon>Spermatophyta</taxon>
        <taxon>Magnoliopsida</taxon>
        <taxon>eudicotyledons</taxon>
        <taxon>Gunneridae</taxon>
        <taxon>Pentapetalae</taxon>
        <taxon>asterids</taxon>
        <taxon>Ericales</taxon>
        <taxon>Ericaceae</taxon>
        <taxon>Ericoideae</taxon>
        <taxon>Rhodoreae</taxon>
        <taxon>Rhododendron</taxon>
    </lineage>
</organism>
<proteinExistence type="inferred from homology"/>
<dbReference type="Proteomes" id="UP000626092">
    <property type="component" value="Unassembled WGS sequence"/>
</dbReference>
<dbReference type="OrthoDB" id="27073at2759"/>
<sequence>MAEGSHALYLLMKRWANHKDIMVMLLSKIFRYLDGYFVSDRGGFFLHALNAVGLDYLLPDGKVEDLSRMFRLFHEIPNGLEHIANIFKQHVTAEVTALVQQAEDEADNKAVKEAFEGGELLASFFDHMLKKGVVEKMSD</sequence>
<evidence type="ECO:0000256" key="1">
    <source>
        <dbReference type="ARBA" id="ARBA00006019"/>
    </source>
</evidence>
<dbReference type="PANTHER" id="PTHR11932">
    <property type="entry name" value="CULLIN"/>
    <property type="match status" value="1"/>
</dbReference>
<feature type="domain" description="Cullin N-terminal" evidence="2">
    <location>
        <begin position="53"/>
        <end position="111"/>
    </location>
</feature>
<evidence type="ECO:0000259" key="2">
    <source>
        <dbReference type="Pfam" id="PF00888"/>
    </source>
</evidence>
<comment type="similarity">
    <text evidence="1">Belongs to the cullin family.</text>
</comment>
<dbReference type="SUPFAM" id="SSF74788">
    <property type="entry name" value="Cullin repeat-like"/>
    <property type="match status" value="1"/>
</dbReference>
<dbReference type="InterPro" id="IPR045093">
    <property type="entry name" value="Cullin"/>
</dbReference>
<reference evidence="3" key="1">
    <citation type="submission" date="2019-11" db="EMBL/GenBank/DDBJ databases">
        <authorList>
            <person name="Liu Y."/>
            <person name="Hou J."/>
            <person name="Li T.-Q."/>
            <person name="Guan C.-H."/>
            <person name="Wu X."/>
            <person name="Wu H.-Z."/>
            <person name="Ling F."/>
            <person name="Zhang R."/>
            <person name="Shi X.-G."/>
            <person name="Ren J.-P."/>
            <person name="Chen E.-F."/>
            <person name="Sun J.-M."/>
        </authorList>
    </citation>
    <scope>NUCLEOTIDE SEQUENCE</scope>
    <source>
        <strain evidence="3">Adult_tree_wgs_1</strain>
        <tissue evidence="3">Leaves</tissue>
    </source>
</reference>
<name>A0A834L566_RHOSS</name>
<evidence type="ECO:0000313" key="4">
    <source>
        <dbReference type="Proteomes" id="UP000626092"/>
    </source>
</evidence>
<dbReference type="InterPro" id="IPR016159">
    <property type="entry name" value="Cullin_repeat-like_dom_sf"/>
</dbReference>
<comment type="caution">
    <text evidence="3">The sequence shown here is derived from an EMBL/GenBank/DDBJ whole genome shotgun (WGS) entry which is preliminary data.</text>
</comment>
<dbReference type="Gene3D" id="1.20.1310.10">
    <property type="entry name" value="Cullin Repeats"/>
    <property type="match status" value="1"/>
</dbReference>
<dbReference type="EMBL" id="WJXA01000054">
    <property type="protein sequence ID" value="KAF7116714.1"/>
    <property type="molecule type" value="Genomic_DNA"/>
</dbReference>
<keyword evidence="4" id="KW-1185">Reference proteome</keyword>